<organism evidence="8 9">
    <name type="scientific">Carboxylicivirga linearis</name>
    <dbReference type="NCBI Taxonomy" id="1628157"/>
    <lineage>
        <taxon>Bacteria</taxon>
        <taxon>Pseudomonadati</taxon>
        <taxon>Bacteroidota</taxon>
        <taxon>Bacteroidia</taxon>
        <taxon>Marinilabiliales</taxon>
        <taxon>Marinilabiliaceae</taxon>
        <taxon>Carboxylicivirga</taxon>
    </lineage>
</organism>
<dbReference type="Gene3D" id="3.30.450.20">
    <property type="entry name" value="PAS domain"/>
    <property type="match status" value="1"/>
</dbReference>
<dbReference type="InterPro" id="IPR000014">
    <property type="entry name" value="PAS"/>
</dbReference>
<feature type="domain" description="4Fe-4S ferredoxin-type" evidence="6">
    <location>
        <begin position="32"/>
        <end position="61"/>
    </location>
</feature>
<dbReference type="InterPro" id="IPR007202">
    <property type="entry name" value="4Fe-4S_dom"/>
</dbReference>
<dbReference type="PROSITE" id="PS51379">
    <property type="entry name" value="4FE4S_FER_2"/>
    <property type="match status" value="2"/>
</dbReference>
<comment type="caution">
    <text evidence="8">The sequence shown here is derived from an EMBL/GenBank/DDBJ whole genome shotgun (WGS) entry which is preliminary data.</text>
</comment>
<dbReference type="InterPro" id="IPR009016">
    <property type="entry name" value="Fe_hydrogenase"/>
</dbReference>
<dbReference type="EMBL" id="JAGUCO010000019">
    <property type="protein sequence ID" value="MBS2100160.1"/>
    <property type="molecule type" value="Genomic_DNA"/>
</dbReference>
<keyword evidence="9" id="KW-1185">Reference proteome</keyword>
<dbReference type="Gene3D" id="3.40.50.1780">
    <property type="match status" value="1"/>
</dbReference>
<dbReference type="Gene3D" id="1.10.15.40">
    <property type="entry name" value="Electron transport complex subunit B, putative Fe-S cluster"/>
    <property type="match status" value="1"/>
</dbReference>
<name>A0ABS5JZD1_9BACT</name>
<protein>
    <submittedName>
        <fullName evidence="8">4Fe-4S dicluster domain-containing protein</fullName>
    </submittedName>
</protein>
<dbReference type="Pfam" id="PF04060">
    <property type="entry name" value="FeS"/>
    <property type="match status" value="1"/>
</dbReference>
<feature type="domain" description="4Fe-4S" evidence="7">
    <location>
        <begin position="363"/>
        <end position="424"/>
    </location>
</feature>
<dbReference type="Proteomes" id="UP000708576">
    <property type="component" value="Unassembled WGS sequence"/>
</dbReference>
<dbReference type="RefSeq" id="WP_212217504.1">
    <property type="nucleotide sequence ID" value="NZ_JAGUCO010000019.1"/>
</dbReference>
<evidence type="ECO:0000313" key="9">
    <source>
        <dbReference type="Proteomes" id="UP000708576"/>
    </source>
</evidence>
<dbReference type="Gene3D" id="3.30.70.20">
    <property type="match status" value="1"/>
</dbReference>
<dbReference type="PANTHER" id="PTHR11615">
    <property type="entry name" value="NITRATE, FORMATE, IRON DEHYDROGENASE"/>
    <property type="match status" value="1"/>
</dbReference>
<dbReference type="SUPFAM" id="SSF53920">
    <property type="entry name" value="Fe-only hydrogenase"/>
    <property type="match status" value="1"/>
</dbReference>
<evidence type="ECO:0000256" key="4">
    <source>
        <dbReference type="ARBA" id="ARBA00023014"/>
    </source>
</evidence>
<dbReference type="Pfam" id="PF02906">
    <property type="entry name" value="Fe_hyd_lg_C"/>
    <property type="match status" value="1"/>
</dbReference>
<evidence type="ECO:0000259" key="7">
    <source>
        <dbReference type="PROSITE" id="PS51656"/>
    </source>
</evidence>
<evidence type="ECO:0000256" key="1">
    <source>
        <dbReference type="ARBA" id="ARBA00022485"/>
    </source>
</evidence>
<accession>A0ABS5JZD1</accession>
<dbReference type="InterPro" id="IPR004108">
    <property type="entry name" value="Fe_hydrogenase_lsu_C"/>
</dbReference>
<proteinExistence type="predicted"/>
<dbReference type="PROSITE" id="PS51656">
    <property type="entry name" value="4FE4S"/>
    <property type="match status" value="1"/>
</dbReference>
<sequence length="619" mass="69806">MAQLIVADKDKCNLSYTCVRVCPSKAIKIANRHAQILPDRCIGCGHCVAMCAQEAISYRDEQTIALELLRSKQKVAAICDPAISGEFNDVSDYRKFVAMIRALGFDLVTDMSFAVDLVAYRYKDLVDNFQGKHFISSKCPATVKYIERHEPDLVENLATIVPPYIAMSKLVHKRYGQDTKIIYISACTAAKDDTRRFHGTDGAIDVVLTFLELRKLFKKERITENTVEYSEFDPPLGRKGGLFPISHGLFQAVDINQGLLEGNILITEGRTNFLQSIKEFKEEKEMNQHLDLFYCKGCIMGPGMSPGGKKFTRRSQVIDYVDKRMKAIDVYQWRLDIEEFKSLDLTRSFKQVDLRLLQPKEEEIDKVLVEMGKGKREDQLGCGACGYPTCREFAVAHLQGLTNYEQCYTYSINSLRSYVNKLNASKEKYKQSQDALMKSEEKARNEEKAAREAAETTTAMLNKLRAGVVMVDTNLKVVEANRRFIEMLGDDARDIAELIPGLKGAELTKLIDFHKVFTTVLQSGQDVLDRDVTYGNSILNVSVFTIKKNEVVGGIIRDLVTPEVRKEEVIKRARDVIKENLQTVQQIAFLLGESASKTEKTLNSIIEAQQLGEANESGK</sequence>
<dbReference type="InterPro" id="IPR035965">
    <property type="entry name" value="PAS-like_dom_sf"/>
</dbReference>
<dbReference type="SUPFAM" id="SSF54862">
    <property type="entry name" value="4Fe-4S ferredoxins"/>
    <property type="match status" value="1"/>
</dbReference>
<keyword evidence="1" id="KW-0004">4Fe-4S</keyword>
<keyword evidence="4" id="KW-0411">Iron-sulfur</keyword>
<keyword evidence="5" id="KW-0175">Coiled coil</keyword>
<evidence type="ECO:0000256" key="3">
    <source>
        <dbReference type="ARBA" id="ARBA00023004"/>
    </source>
</evidence>
<evidence type="ECO:0000313" key="8">
    <source>
        <dbReference type="EMBL" id="MBS2100160.1"/>
    </source>
</evidence>
<dbReference type="InterPro" id="IPR017896">
    <property type="entry name" value="4Fe4S_Fe-S-bd"/>
</dbReference>
<keyword evidence="3" id="KW-0408">Iron</keyword>
<dbReference type="Pfam" id="PF13188">
    <property type="entry name" value="PAS_8"/>
    <property type="match status" value="1"/>
</dbReference>
<keyword evidence="2" id="KW-0479">Metal-binding</keyword>
<dbReference type="SUPFAM" id="SSF55785">
    <property type="entry name" value="PYP-like sensor domain (PAS domain)"/>
    <property type="match status" value="1"/>
</dbReference>
<feature type="coiled-coil region" evidence="5">
    <location>
        <begin position="422"/>
        <end position="457"/>
    </location>
</feature>
<evidence type="ECO:0000256" key="5">
    <source>
        <dbReference type="SAM" id="Coils"/>
    </source>
</evidence>
<reference evidence="8 9" key="1">
    <citation type="journal article" date="2015" name="Int. J. Syst. Evol. Microbiol.">
        <title>Carboxylicivirga linearis sp. nov., isolated from a sea cucumber culture pond.</title>
        <authorList>
            <person name="Wang F.Q."/>
            <person name="Zhou Y.X."/>
            <person name="Lin X.Z."/>
            <person name="Chen G.J."/>
            <person name="Du Z.J."/>
        </authorList>
    </citation>
    <scope>NUCLEOTIDE SEQUENCE [LARGE SCALE GENOMIC DNA]</scope>
    <source>
        <strain evidence="8 9">FB218</strain>
    </source>
</reference>
<evidence type="ECO:0000259" key="6">
    <source>
        <dbReference type="PROSITE" id="PS51379"/>
    </source>
</evidence>
<feature type="domain" description="4Fe-4S ferredoxin-type" evidence="6">
    <location>
        <begin position="3"/>
        <end position="31"/>
    </location>
</feature>
<dbReference type="Pfam" id="PF13237">
    <property type="entry name" value="Fer4_10"/>
    <property type="match status" value="1"/>
</dbReference>
<gene>
    <name evidence="8" type="ORF">KEM10_17880</name>
</gene>
<evidence type="ECO:0000256" key="2">
    <source>
        <dbReference type="ARBA" id="ARBA00022723"/>
    </source>
</evidence>
<dbReference type="InterPro" id="IPR050340">
    <property type="entry name" value="Cytosolic_Fe-S_CAF"/>
</dbReference>